<evidence type="ECO:0000313" key="2">
    <source>
        <dbReference type="Proteomes" id="UP000220005"/>
    </source>
</evidence>
<dbReference type="AlphaFoldDB" id="A0A2A7AUI6"/>
<dbReference type="InterPro" id="IPR003772">
    <property type="entry name" value="YceD"/>
</dbReference>
<accession>A0A2A7AUI6</accession>
<dbReference type="EMBL" id="NMTY01000003">
    <property type="protein sequence ID" value="PDX82701.1"/>
    <property type="molecule type" value="Genomic_DNA"/>
</dbReference>
<proteinExistence type="predicted"/>
<dbReference type="Pfam" id="PF02620">
    <property type="entry name" value="YceD"/>
    <property type="match status" value="1"/>
</dbReference>
<protein>
    <submittedName>
        <fullName evidence="1">Nucleic acid-binding protein</fullName>
    </submittedName>
</protein>
<dbReference type="RefSeq" id="WP_097838550.1">
    <property type="nucleotide sequence ID" value="NZ_NMTY01000003.1"/>
</dbReference>
<sequence>MQFDLRKFIAAGTKPYHAEFPCDLSAKDFAGARIPQPVTVVFDAETDGEEVRMTLRAKALVHGECARCLDPVEREEAVEAEWTAKERDLDDPDFDLPLDEKGHLDVDEWLSQEFLFQIPTVLLCSPDCAGLCPRCGKKKAECVCPPEEEETAPADARLAILKSLLN</sequence>
<evidence type="ECO:0000313" key="1">
    <source>
        <dbReference type="EMBL" id="PDX82701.1"/>
    </source>
</evidence>
<dbReference type="Proteomes" id="UP000220005">
    <property type="component" value="Unassembled WGS sequence"/>
</dbReference>
<reference evidence="1 2" key="1">
    <citation type="journal article" date="2017" name="Front. Microbiol.">
        <title>New Insights into the Diversity of the Genus Faecalibacterium.</title>
        <authorList>
            <person name="Benevides L."/>
            <person name="Burman S."/>
            <person name="Martin R."/>
            <person name="Robert V."/>
            <person name="Thomas M."/>
            <person name="Miquel S."/>
            <person name="Chain F."/>
            <person name="Sokol H."/>
            <person name="Bermudez-Humaran L.G."/>
            <person name="Morrison M."/>
            <person name="Langella P."/>
            <person name="Azevedo V.A."/>
            <person name="Chatel J.M."/>
            <person name="Soares S."/>
        </authorList>
    </citation>
    <scope>NUCLEOTIDE SEQUENCE [LARGE SCALE GENOMIC DNA]</scope>
    <source>
        <strain evidence="1 2">CNCM I 4575</strain>
    </source>
</reference>
<name>A0A2A7AUI6_9FIRM</name>
<comment type="caution">
    <text evidence="1">The sequence shown here is derived from an EMBL/GenBank/DDBJ whole genome shotgun (WGS) entry which is preliminary data.</text>
</comment>
<gene>
    <name evidence="1" type="ORF">CGS58_00580</name>
</gene>
<organism evidence="1 2">
    <name type="scientific">Faecalibacterium prausnitzii</name>
    <dbReference type="NCBI Taxonomy" id="853"/>
    <lineage>
        <taxon>Bacteria</taxon>
        <taxon>Bacillati</taxon>
        <taxon>Bacillota</taxon>
        <taxon>Clostridia</taxon>
        <taxon>Eubacteriales</taxon>
        <taxon>Oscillospiraceae</taxon>
        <taxon>Faecalibacterium</taxon>
    </lineage>
</organism>